<evidence type="ECO:0000256" key="4">
    <source>
        <dbReference type="ARBA" id="ARBA00023002"/>
    </source>
</evidence>
<keyword evidence="7" id="KW-0812">Transmembrane</keyword>
<keyword evidence="5 6" id="KW-0408">Iron</keyword>
<dbReference type="InterPro" id="IPR002401">
    <property type="entry name" value="Cyt_P450_E_grp-I"/>
</dbReference>
<protein>
    <recommendedName>
        <fullName evidence="10">Cytochrome P450</fullName>
    </recommendedName>
</protein>
<comment type="similarity">
    <text evidence="2">Belongs to the cytochrome P450 family.</text>
</comment>
<dbReference type="Gene3D" id="1.10.630.10">
    <property type="entry name" value="Cytochrome P450"/>
    <property type="match status" value="1"/>
</dbReference>
<evidence type="ECO:0000256" key="1">
    <source>
        <dbReference type="ARBA" id="ARBA00001971"/>
    </source>
</evidence>
<dbReference type="GO" id="GO:0016705">
    <property type="term" value="F:oxidoreductase activity, acting on paired donors, with incorporation or reduction of molecular oxygen"/>
    <property type="evidence" value="ECO:0007669"/>
    <property type="project" value="InterPro"/>
</dbReference>
<feature type="binding site" description="axial binding residue" evidence="6">
    <location>
        <position position="471"/>
    </location>
    <ligand>
        <name>heme</name>
        <dbReference type="ChEBI" id="CHEBI:30413"/>
    </ligand>
    <ligandPart>
        <name>Fe</name>
        <dbReference type="ChEBI" id="CHEBI:18248"/>
    </ligandPart>
</feature>
<comment type="cofactor">
    <cofactor evidence="1 6">
        <name>heme</name>
        <dbReference type="ChEBI" id="CHEBI:30413"/>
    </cofactor>
</comment>
<reference evidence="8 9" key="1">
    <citation type="submission" date="2018-06" db="EMBL/GenBank/DDBJ databases">
        <title>The Genome of Cuscuta australis (Dodder) Provides Insight into the Evolution of Plant Parasitism.</title>
        <authorList>
            <person name="Liu H."/>
        </authorList>
    </citation>
    <scope>NUCLEOTIDE SEQUENCE [LARGE SCALE GENOMIC DNA]</scope>
    <source>
        <strain evidence="9">cv. Yunnan</strain>
        <tissue evidence="8">Vines</tissue>
    </source>
</reference>
<evidence type="ECO:0000256" key="3">
    <source>
        <dbReference type="ARBA" id="ARBA00022723"/>
    </source>
</evidence>
<sequence length="527" mass="59364">MEEKHFSNIFSLISSLVTPLINFTKLGMIIPLLLSLLFLNFIKTTIMNLLPPKSTKIPRSYPLIGSLFTITANNHRRIQWIADVLATTPTLTFVLRRPLGYAQVFTANPANVEHVLKSRFHVYEKGDISKAALYDLMGRGIFNVDGPTWKFQRQVASYEFSTKSLRKFVGTVVDAELAGRLVPVLDAAVERGGVVDMQDVLQRFAFDNICKIAFGYDPEYLLPDLPNAKLAVAFDESMRIISERFNSAMPLVWKVKRALNVGSERKLREVVGQVRGFARRLIREKRVELVGKSPTQDSIDLLSRFLTSGHSDDDELITDIVISYILAGRDTTSAAMTWFFWLVFKHPAVEDEIVREVAAAAAETPVYDEMKEMVYTHAALCETMRLYPPVPVDTKSAAADDVLPDGTAVKKGTRVSYHPYAMGRVEAVWGEDWRQFRPERWLGTDSATGKRVFTGKDPFKYPVFQAGPRVCLGKELAMLQMKRVVAGVLRRFRVVPAMGDGFVPEYTADMTSKMKGGFPVRIVRRHI</sequence>
<proteinExistence type="inferred from homology"/>
<evidence type="ECO:0000256" key="7">
    <source>
        <dbReference type="SAM" id="Phobius"/>
    </source>
</evidence>
<dbReference type="Proteomes" id="UP000249390">
    <property type="component" value="Unassembled WGS sequence"/>
</dbReference>
<evidence type="ECO:0008006" key="10">
    <source>
        <dbReference type="Google" id="ProtNLM"/>
    </source>
</evidence>
<keyword evidence="3 6" id="KW-0479">Metal-binding</keyword>
<dbReference type="PANTHER" id="PTHR24296">
    <property type="entry name" value="CYTOCHROME P450"/>
    <property type="match status" value="1"/>
</dbReference>
<evidence type="ECO:0000256" key="6">
    <source>
        <dbReference type="PIRSR" id="PIRSR602401-1"/>
    </source>
</evidence>
<keyword evidence="7" id="KW-0472">Membrane</keyword>
<dbReference type="PRINTS" id="PR00463">
    <property type="entry name" value="EP450I"/>
</dbReference>
<dbReference type="GO" id="GO:0005506">
    <property type="term" value="F:iron ion binding"/>
    <property type="evidence" value="ECO:0007669"/>
    <property type="project" value="InterPro"/>
</dbReference>
<name>A0A328DCA7_9ASTE</name>
<dbReference type="AlphaFoldDB" id="A0A328DCA7"/>
<dbReference type="CDD" id="cd11064">
    <property type="entry name" value="CYP86A"/>
    <property type="match status" value="1"/>
</dbReference>
<feature type="transmembrane region" description="Helical" evidence="7">
    <location>
        <begin position="20"/>
        <end position="42"/>
    </location>
</feature>
<accession>A0A328DCA7</accession>
<evidence type="ECO:0000256" key="5">
    <source>
        <dbReference type="ARBA" id="ARBA00023004"/>
    </source>
</evidence>
<evidence type="ECO:0000256" key="2">
    <source>
        <dbReference type="ARBA" id="ARBA00010617"/>
    </source>
</evidence>
<dbReference type="InterPro" id="IPR001128">
    <property type="entry name" value="Cyt_P450"/>
</dbReference>
<evidence type="ECO:0000313" key="9">
    <source>
        <dbReference type="Proteomes" id="UP000249390"/>
    </source>
</evidence>
<gene>
    <name evidence="8" type="ORF">DM860_012613</name>
</gene>
<keyword evidence="7" id="KW-1133">Transmembrane helix</keyword>
<keyword evidence="6" id="KW-0349">Heme</keyword>
<dbReference type="Pfam" id="PF00067">
    <property type="entry name" value="p450"/>
    <property type="match status" value="1"/>
</dbReference>
<organism evidence="8 9">
    <name type="scientific">Cuscuta australis</name>
    <dbReference type="NCBI Taxonomy" id="267555"/>
    <lineage>
        <taxon>Eukaryota</taxon>
        <taxon>Viridiplantae</taxon>
        <taxon>Streptophyta</taxon>
        <taxon>Embryophyta</taxon>
        <taxon>Tracheophyta</taxon>
        <taxon>Spermatophyta</taxon>
        <taxon>Magnoliopsida</taxon>
        <taxon>eudicotyledons</taxon>
        <taxon>Gunneridae</taxon>
        <taxon>Pentapetalae</taxon>
        <taxon>asterids</taxon>
        <taxon>lamiids</taxon>
        <taxon>Solanales</taxon>
        <taxon>Convolvulaceae</taxon>
        <taxon>Cuscuteae</taxon>
        <taxon>Cuscuta</taxon>
        <taxon>Cuscuta subgen. Grammica</taxon>
        <taxon>Cuscuta sect. Cleistogrammica</taxon>
    </lineage>
</organism>
<dbReference type="EMBL" id="NQVE01000156">
    <property type="protein sequence ID" value="RAL43472.1"/>
    <property type="molecule type" value="Genomic_DNA"/>
</dbReference>
<evidence type="ECO:0000313" key="8">
    <source>
        <dbReference type="EMBL" id="RAL43472.1"/>
    </source>
</evidence>
<keyword evidence="4" id="KW-0560">Oxidoreductase</keyword>
<comment type="caution">
    <text evidence="8">The sequence shown here is derived from an EMBL/GenBank/DDBJ whole genome shotgun (WGS) entry which is preliminary data.</text>
</comment>
<dbReference type="GO" id="GO:0004497">
    <property type="term" value="F:monooxygenase activity"/>
    <property type="evidence" value="ECO:0007669"/>
    <property type="project" value="InterPro"/>
</dbReference>
<dbReference type="InterPro" id="IPR036396">
    <property type="entry name" value="Cyt_P450_sf"/>
</dbReference>
<dbReference type="PRINTS" id="PR00385">
    <property type="entry name" value="P450"/>
</dbReference>
<dbReference type="GO" id="GO:0020037">
    <property type="term" value="F:heme binding"/>
    <property type="evidence" value="ECO:0007669"/>
    <property type="project" value="InterPro"/>
</dbReference>
<dbReference type="SUPFAM" id="SSF48264">
    <property type="entry name" value="Cytochrome P450"/>
    <property type="match status" value="1"/>
</dbReference>
<keyword evidence="9" id="KW-1185">Reference proteome</keyword>